<evidence type="ECO:0000313" key="1">
    <source>
        <dbReference type="EMBL" id="KAJ9100178.1"/>
    </source>
</evidence>
<accession>A0ACC2VLC5</accession>
<evidence type="ECO:0000313" key="2">
    <source>
        <dbReference type="Proteomes" id="UP001241377"/>
    </source>
</evidence>
<gene>
    <name evidence="1" type="ORF">QFC19_005711</name>
</gene>
<dbReference type="Proteomes" id="UP001241377">
    <property type="component" value="Unassembled WGS sequence"/>
</dbReference>
<comment type="caution">
    <text evidence="1">The sequence shown here is derived from an EMBL/GenBank/DDBJ whole genome shotgun (WGS) entry which is preliminary data.</text>
</comment>
<name>A0ACC2VLC5_9TREE</name>
<sequence length="291" mass="31297">MGGSAHGHNTRKTLADIKQLYETKQPIAMVTAYDYISAQVCEAANADITLVGDSLAMVALGYNDTNEIPYEEFLYHIKAVNRGNNTAMVVADVPFGSSELSTEQAIATSIDMVKRGGVQGVKIEGGRNVAAKIKSVVDIGIPVMGHVGLTPQKYHALGGYKLQGNSTESSWSIYEDCLALQEAGAFSIVLECMPNKLAELITEKLSIPTIGIGAGPKCSGQVLVYADMLGMLSPDHKKAKFVKSYGNIYDQSVDSVKQYIAEVKDSSFPNPDEHGYKIKSEVLKALRTRAG</sequence>
<protein>
    <submittedName>
        <fullName evidence="1">Uncharacterized protein</fullName>
    </submittedName>
</protein>
<dbReference type="EMBL" id="JASBWR010000065">
    <property type="protein sequence ID" value="KAJ9100178.1"/>
    <property type="molecule type" value="Genomic_DNA"/>
</dbReference>
<organism evidence="1 2">
    <name type="scientific">Naganishia cerealis</name>
    <dbReference type="NCBI Taxonomy" id="610337"/>
    <lineage>
        <taxon>Eukaryota</taxon>
        <taxon>Fungi</taxon>
        <taxon>Dikarya</taxon>
        <taxon>Basidiomycota</taxon>
        <taxon>Agaricomycotina</taxon>
        <taxon>Tremellomycetes</taxon>
        <taxon>Filobasidiales</taxon>
        <taxon>Filobasidiaceae</taxon>
        <taxon>Naganishia</taxon>
    </lineage>
</organism>
<reference evidence="1" key="1">
    <citation type="submission" date="2023-04" db="EMBL/GenBank/DDBJ databases">
        <title>Draft Genome sequencing of Naganishia species isolated from polar environments using Oxford Nanopore Technology.</title>
        <authorList>
            <person name="Leo P."/>
            <person name="Venkateswaran K."/>
        </authorList>
    </citation>
    <scope>NUCLEOTIDE SEQUENCE</scope>
    <source>
        <strain evidence="1">MNA-CCFEE 5261</strain>
    </source>
</reference>
<proteinExistence type="predicted"/>
<keyword evidence="2" id="KW-1185">Reference proteome</keyword>